<gene>
    <name evidence="4" type="ORF">CPELLU_LOCUS11575</name>
</gene>
<keyword evidence="1" id="KW-0234">DNA repair</keyword>
<dbReference type="GO" id="GO:0000723">
    <property type="term" value="P:telomere maintenance"/>
    <property type="evidence" value="ECO:0007669"/>
    <property type="project" value="InterPro"/>
</dbReference>
<dbReference type="Pfam" id="PF14214">
    <property type="entry name" value="Helitron_like_N"/>
    <property type="match status" value="1"/>
</dbReference>
<dbReference type="EMBL" id="CAJVQA010010379">
    <property type="protein sequence ID" value="CAG8696211.1"/>
    <property type="molecule type" value="Genomic_DNA"/>
</dbReference>
<sequence>MFANGNLVFISGKYVVENSKPCFTIAYSSIIDNESPNRKFDMFNVPISIPHCIYSAIVNRKPKKIEEFIQFGVNTIEYNSVTSKPYVKIDMMIIYLLKSPKFKYLGVMATKRKSHLFRKSENTKRKNRITNLRQNNEYVQTSNIARNNRRKQKKMNQEFDKTLEQQTMWPQQVNPDIARNALAEFHNKTSLNKSEISEALLLTTTVVDIDSREAEHYTESDSEIDEESDCDDHNLNKFINNNSINNVSNLRTSGILHVDNIPITKKELILYSLQKLVERSNQQSLSNNYNTLKTISVQPLLIHILHSNKLLNEYEDPTLFPAGFPVLYPYGVGAMLISTLNFYDIKLAIEQEQNKQNITNLAILELLKNVNAAGSKLMASHQSQAYPSAVVKYFDIIIWSIINTLIGYNKENSSIFGFIKNYYSVIEYQDHGTPHCHMLVWLYNASDLITLCNKNKYNAEFSQHLLHYVSNIVREDISYLLRKGEILTDDMLKAKYSSPKTIFEKVICTLFHHCNRTCTKYNHGLQKHCRFDFPRELVDPPGIILPDLGIIVIQQTNAFINNHNLYITAACRGNNDIKFIATQKLDLAYIYYITKYDADDQYDLFEEEPTDINFSENIAILNLAIIVRSAPLTITNSNKTIDPLEKFASGLNEEQKKAYFLVCDHYRRNQPIFKCRPSQLLFYLADAEGTSKSRVIQAISSCFGYTSQCQTLLILAPTGIAAANVYGSTIHFAYSFSFGGNSKKPAFLVEETLCQLQELWSVIEYVILEEVCMISQNLLAQFHAFMKKLKATDNSMPFAGINIMFVDSYNRTILIRNNHLKFLSMSDMKDNALCGILPLSINMKVVITVNICANDNLANGLQSILQKIVYDKDFIDLLPCNEKAIILKSPPKYIIIELIGRTPGPYQDLQTNHIPIYPIKHPASFAFTDYKLQGRTLQKAIIDLTSSNTCNGLYIMLSHIQRLNDLLILQPFNESILNMQIPPTLHAEFERFDECTQRTAQLKKWPNV</sequence>
<dbReference type="Gene3D" id="3.40.50.300">
    <property type="entry name" value="P-loop containing nucleotide triphosphate hydrolases"/>
    <property type="match status" value="1"/>
</dbReference>
<dbReference type="GO" id="GO:0006310">
    <property type="term" value="P:DNA recombination"/>
    <property type="evidence" value="ECO:0007669"/>
    <property type="project" value="UniProtKB-KW"/>
</dbReference>
<dbReference type="Pfam" id="PF05970">
    <property type="entry name" value="PIF1"/>
    <property type="match status" value="1"/>
</dbReference>
<keyword evidence="1" id="KW-0233">DNA recombination</keyword>
<comment type="caution">
    <text evidence="4">The sequence shown here is derived from an EMBL/GenBank/DDBJ whole genome shotgun (WGS) entry which is preliminary data.</text>
</comment>
<dbReference type="OrthoDB" id="10007484at2759"/>
<evidence type="ECO:0000313" key="5">
    <source>
        <dbReference type="Proteomes" id="UP000789759"/>
    </source>
</evidence>
<evidence type="ECO:0000259" key="3">
    <source>
        <dbReference type="Pfam" id="PF14214"/>
    </source>
</evidence>
<dbReference type="PANTHER" id="PTHR47642:SF5">
    <property type="entry name" value="ATP-DEPENDENT DNA HELICASE"/>
    <property type="match status" value="1"/>
</dbReference>
<reference evidence="4" key="1">
    <citation type="submission" date="2021-06" db="EMBL/GenBank/DDBJ databases">
        <authorList>
            <person name="Kallberg Y."/>
            <person name="Tangrot J."/>
            <person name="Rosling A."/>
        </authorList>
    </citation>
    <scope>NUCLEOTIDE SEQUENCE</scope>
    <source>
        <strain evidence="4">FL966</strain>
    </source>
</reference>
<evidence type="ECO:0000313" key="4">
    <source>
        <dbReference type="EMBL" id="CAG8696211.1"/>
    </source>
</evidence>
<dbReference type="AlphaFoldDB" id="A0A9N9HMS9"/>
<keyword evidence="1" id="KW-0067">ATP-binding</keyword>
<comment type="similarity">
    <text evidence="1">Belongs to the helicase family.</text>
</comment>
<proteinExistence type="inferred from homology"/>
<dbReference type="InterPro" id="IPR010285">
    <property type="entry name" value="DNA_helicase_pif1-like_DEAD"/>
</dbReference>
<accession>A0A9N9HMS9</accession>
<dbReference type="InterPro" id="IPR051055">
    <property type="entry name" value="PIF1_helicase"/>
</dbReference>
<dbReference type="PANTHER" id="PTHR47642">
    <property type="entry name" value="ATP-DEPENDENT DNA HELICASE"/>
    <property type="match status" value="1"/>
</dbReference>
<comment type="cofactor">
    <cofactor evidence="1">
        <name>Mg(2+)</name>
        <dbReference type="ChEBI" id="CHEBI:18420"/>
    </cofactor>
</comment>
<comment type="catalytic activity">
    <reaction evidence="1">
        <text>ATP + H2O = ADP + phosphate + H(+)</text>
        <dbReference type="Rhea" id="RHEA:13065"/>
        <dbReference type="ChEBI" id="CHEBI:15377"/>
        <dbReference type="ChEBI" id="CHEBI:15378"/>
        <dbReference type="ChEBI" id="CHEBI:30616"/>
        <dbReference type="ChEBI" id="CHEBI:43474"/>
        <dbReference type="ChEBI" id="CHEBI:456216"/>
        <dbReference type="EC" id="5.6.2.3"/>
    </reaction>
</comment>
<dbReference type="InterPro" id="IPR027417">
    <property type="entry name" value="P-loop_NTPase"/>
</dbReference>
<name>A0A9N9HMS9_9GLOM</name>
<keyword evidence="1" id="KW-0227">DNA damage</keyword>
<evidence type="ECO:0000259" key="2">
    <source>
        <dbReference type="Pfam" id="PF05970"/>
    </source>
</evidence>
<dbReference type="Proteomes" id="UP000789759">
    <property type="component" value="Unassembled WGS sequence"/>
</dbReference>
<dbReference type="GO" id="GO:0006281">
    <property type="term" value="P:DNA repair"/>
    <property type="evidence" value="ECO:0007669"/>
    <property type="project" value="UniProtKB-KW"/>
</dbReference>
<keyword evidence="1" id="KW-0378">Hydrolase</keyword>
<dbReference type="GO" id="GO:0043139">
    <property type="term" value="F:5'-3' DNA helicase activity"/>
    <property type="evidence" value="ECO:0007669"/>
    <property type="project" value="UniProtKB-EC"/>
</dbReference>
<keyword evidence="1" id="KW-0547">Nucleotide-binding</keyword>
<protein>
    <recommendedName>
        <fullName evidence="1">ATP-dependent DNA helicase</fullName>
        <ecNumber evidence="1">5.6.2.3</ecNumber>
    </recommendedName>
</protein>
<organism evidence="4 5">
    <name type="scientific">Cetraspora pellucida</name>
    <dbReference type="NCBI Taxonomy" id="1433469"/>
    <lineage>
        <taxon>Eukaryota</taxon>
        <taxon>Fungi</taxon>
        <taxon>Fungi incertae sedis</taxon>
        <taxon>Mucoromycota</taxon>
        <taxon>Glomeromycotina</taxon>
        <taxon>Glomeromycetes</taxon>
        <taxon>Diversisporales</taxon>
        <taxon>Gigasporaceae</taxon>
        <taxon>Cetraspora</taxon>
    </lineage>
</organism>
<dbReference type="InterPro" id="IPR025476">
    <property type="entry name" value="Helitron_helicase-like"/>
</dbReference>
<evidence type="ECO:0000256" key="1">
    <source>
        <dbReference type="RuleBase" id="RU363044"/>
    </source>
</evidence>
<feature type="domain" description="Helitron helicase-like" evidence="3">
    <location>
        <begin position="380"/>
        <end position="440"/>
    </location>
</feature>
<keyword evidence="5" id="KW-1185">Reference proteome</keyword>
<feature type="domain" description="DNA helicase Pif1-like DEAD-box helicase" evidence="2">
    <location>
        <begin position="651"/>
        <end position="813"/>
    </location>
</feature>
<dbReference type="GO" id="GO:0005524">
    <property type="term" value="F:ATP binding"/>
    <property type="evidence" value="ECO:0007669"/>
    <property type="project" value="UniProtKB-KW"/>
</dbReference>
<keyword evidence="1" id="KW-0347">Helicase</keyword>
<dbReference type="GO" id="GO:0016787">
    <property type="term" value="F:hydrolase activity"/>
    <property type="evidence" value="ECO:0007669"/>
    <property type="project" value="UniProtKB-KW"/>
</dbReference>
<dbReference type="EC" id="5.6.2.3" evidence="1"/>